<evidence type="ECO:0000313" key="2">
    <source>
        <dbReference type="EMBL" id="AEH62839.1"/>
    </source>
</evidence>
<dbReference type="AlphaFoldDB" id="A0A0H3G2B1"/>
<organism evidence="2 3">
    <name type="scientific">Zymomonas mobilis subsp. mobilis (strain ATCC 10988 / DSM 424 / LMG 404 / NCIMB 8938 / NRRL B-806 / ZM1)</name>
    <dbReference type="NCBI Taxonomy" id="555217"/>
    <lineage>
        <taxon>Bacteria</taxon>
        <taxon>Pseudomonadati</taxon>
        <taxon>Pseudomonadota</taxon>
        <taxon>Alphaproteobacteria</taxon>
        <taxon>Sphingomonadales</taxon>
        <taxon>Zymomonadaceae</taxon>
        <taxon>Zymomonas</taxon>
    </lineage>
</organism>
<dbReference type="OrthoDB" id="9927594at2"/>
<dbReference type="eggNOG" id="ENOG5032HSA">
    <property type="taxonomic scope" value="Bacteria"/>
</dbReference>
<feature type="coiled-coil region" evidence="1">
    <location>
        <begin position="69"/>
        <end position="96"/>
    </location>
</feature>
<name>A0A0H3G2B1_ZYMMA</name>
<accession>A0A0H3G2B1</accession>
<dbReference type="Proteomes" id="UP000001494">
    <property type="component" value="Chromosome"/>
</dbReference>
<gene>
    <name evidence="2" type="ordered locus">Zmob_1004</name>
</gene>
<dbReference type="KEGG" id="zmm:Zmob_1004"/>
<keyword evidence="1" id="KW-0175">Coiled coil</keyword>
<evidence type="ECO:0000313" key="3">
    <source>
        <dbReference type="Proteomes" id="UP000001494"/>
    </source>
</evidence>
<protein>
    <submittedName>
        <fullName evidence="2">Uncharacterized protein</fullName>
    </submittedName>
</protein>
<reference evidence="2 3" key="1">
    <citation type="journal article" date="2011" name="J. Bacteriol.">
        <title>Genome sequence of the ethanol-producing Zymomonas mobilis subsp. mobilis lectotype strain ATCC 10988.</title>
        <authorList>
            <person name="Pappas K.M."/>
            <person name="Kouvelis V.N."/>
            <person name="Saunders E."/>
            <person name="Brettin T.S."/>
            <person name="Bruce D."/>
            <person name="Detter C."/>
            <person name="Balakireva M."/>
            <person name="Han C.S."/>
            <person name="Savvakis G."/>
            <person name="Kyrpides N.C."/>
            <person name="Typas M.A."/>
        </authorList>
    </citation>
    <scope>NUCLEOTIDE SEQUENCE [LARGE SCALE GENOMIC DNA]</scope>
    <source>
        <strain evidence="3">ATCC 10988 / DSM 424 / CCUG 17860 / LMG 404 / NCIMB 8938 / NRRL B-806 / ZM1</strain>
    </source>
</reference>
<dbReference type="EMBL" id="CP002850">
    <property type="protein sequence ID" value="AEH62839.1"/>
    <property type="molecule type" value="Genomic_DNA"/>
</dbReference>
<evidence type="ECO:0000256" key="1">
    <source>
        <dbReference type="SAM" id="Coils"/>
    </source>
</evidence>
<dbReference type="HOGENOM" id="CLU_2095978_0_0_5"/>
<sequence>MIFQEAYKLPDMVRNKISILWQDINAFIRNHGHIRPVIAILSLALTGGMVSMMFFSSKIEKPDPEIIFVQNINGARSDAEIQSKNLEDQKKLEARQEESRKRWREFGHVLGYSTQN</sequence>
<dbReference type="RefSeq" id="WP_011240382.1">
    <property type="nucleotide sequence ID" value="NC_017262.1"/>
</dbReference>
<proteinExistence type="predicted"/>